<keyword evidence="1" id="KW-1133">Transmembrane helix</keyword>
<sequence>MTGSPCKGLLAGVCGDHYFLWSHSLQFSTAVLFISLCGLPFSCVNGWLYAKCASFHPSTYRTSTNGISRELQRTRTTNVFCALVLPLLWPAGWLAGA</sequence>
<dbReference type="AlphaFoldDB" id="A0A6A6P5T6"/>
<evidence type="ECO:0000313" key="3">
    <source>
        <dbReference type="Proteomes" id="UP000799766"/>
    </source>
</evidence>
<feature type="transmembrane region" description="Helical" evidence="1">
    <location>
        <begin position="77"/>
        <end position="96"/>
    </location>
</feature>
<dbReference type="EMBL" id="MU001677">
    <property type="protein sequence ID" value="KAF2458803.1"/>
    <property type="molecule type" value="Genomic_DNA"/>
</dbReference>
<accession>A0A6A6P5T6</accession>
<evidence type="ECO:0000313" key="2">
    <source>
        <dbReference type="EMBL" id="KAF2458803.1"/>
    </source>
</evidence>
<protein>
    <submittedName>
        <fullName evidence="2">Uncharacterized protein</fullName>
    </submittedName>
</protein>
<proteinExistence type="predicted"/>
<feature type="transmembrane region" description="Helical" evidence="1">
    <location>
        <begin position="27"/>
        <end position="50"/>
    </location>
</feature>
<reference evidence="2" key="1">
    <citation type="journal article" date="2020" name="Stud. Mycol.">
        <title>101 Dothideomycetes genomes: a test case for predicting lifestyles and emergence of pathogens.</title>
        <authorList>
            <person name="Haridas S."/>
            <person name="Albert R."/>
            <person name="Binder M."/>
            <person name="Bloem J."/>
            <person name="Labutti K."/>
            <person name="Salamov A."/>
            <person name="Andreopoulos B."/>
            <person name="Baker S."/>
            <person name="Barry K."/>
            <person name="Bills G."/>
            <person name="Bluhm B."/>
            <person name="Cannon C."/>
            <person name="Castanera R."/>
            <person name="Culley D."/>
            <person name="Daum C."/>
            <person name="Ezra D."/>
            <person name="Gonzalez J."/>
            <person name="Henrissat B."/>
            <person name="Kuo A."/>
            <person name="Liang C."/>
            <person name="Lipzen A."/>
            <person name="Lutzoni F."/>
            <person name="Magnuson J."/>
            <person name="Mondo S."/>
            <person name="Nolan M."/>
            <person name="Ohm R."/>
            <person name="Pangilinan J."/>
            <person name="Park H.-J."/>
            <person name="Ramirez L."/>
            <person name="Alfaro M."/>
            <person name="Sun H."/>
            <person name="Tritt A."/>
            <person name="Yoshinaga Y."/>
            <person name="Zwiers L.-H."/>
            <person name="Turgeon B."/>
            <person name="Goodwin S."/>
            <person name="Spatafora J."/>
            <person name="Crous P."/>
            <person name="Grigoriev I."/>
        </authorList>
    </citation>
    <scope>NUCLEOTIDE SEQUENCE</scope>
    <source>
        <strain evidence="2">ATCC 16933</strain>
    </source>
</reference>
<organism evidence="2 3">
    <name type="scientific">Lineolata rhizophorae</name>
    <dbReference type="NCBI Taxonomy" id="578093"/>
    <lineage>
        <taxon>Eukaryota</taxon>
        <taxon>Fungi</taxon>
        <taxon>Dikarya</taxon>
        <taxon>Ascomycota</taxon>
        <taxon>Pezizomycotina</taxon>
        <taxon>Dothideomycetes</taxon>
        <taxon>Dothideomycetes incertae sedis</taxon>
        <taxon>Lineolatales</taxon>
        <taxon>Lineolataceae</taxon>
        <taxon>Lineolata</taxon>
    </lineage>
</organism>
<name>A0A6A6P5T6_9PEZI</name>
<evidence type="ECO:0000256" key="1">
    <source>
        <dbReference type="SAM" id="Phobius"/>
    </source>
</evidence>
<keyword evidence="1" id="KW-0472">Membrane</keyword>
<dbReference type="Proteomes" id="UP000799766">
    <property type="component" value="Unassembled WGS sequence"/>
</dbReference>
<gene>
    <name evidence="2" type="ORF">BDY21DRAFT_341377</name>
</gene>
<keyword evidence="1" id="KW-0812">Transmembrane</keyword>
<keyword evidence="3" id="KW-1185">Reference proteome</keyword>